<evidence type="ECO:0000256" key="6">
    <source>
        <dbReference type="SAM" id="Phobius"/>
    </source>
</evidence>
<dbReference type="SMART" id="SM00849">
    <property type="entry name" value="Lactamase_B"/>
    <property type="match status" value="1"/>
</dbReference>
<dbReference type="CDD" id="cd07731">
    <property type="entry name" value="ComA-like_MBL-fold"/>
    <property type="match status" value="1"/>
</dbReference>
<dbReference type="InterPro" id="IPR025405">
    <property type="entry name" value="DUF4131"/>
</dbReference>
<name>A0A1B6W0T8_9NEIS</name>
<dbReference type="InterPro" id="IPR004797">
    <property type="entry name" value="Competence_ComEC/Rec2"/>
</dbReference>
<comment type="subcellular location">
    <subcellularLocation>
        <location evidence="1">Cell membrane</location>
        <topology evidence="1">Multi-pass membrane protein</topology>
    </subcellularLocation>
</comment>
<keyword evidence="4 6" id="KW-1133">Transmembrane helix</keyword>
<evidence type="ECO:0000256" key="3">
    <source>
        <dbReference type="ARBA" id="ARBA00022692"/>
    </source>
</evidence>
<dbReference type="Pfam" id="PF13567">
    <property type="entry name" value="DUF4131"/>
    <property type="match status" value="1"/>
</dbReference>
<dbReference type="Pfam" id="PF00753">
    <property type="entry name" value="Lactamase_B"/>
    <property type="match status" value="1"/>
</dbReference>
<dbReference type="GO" id="GO:0030420">
    <property type="term" value="P:establishment of competence for transformation"/>
    <property type="evidence" value="ECO:0007669"/>
    <property type="project" value="InterPro"/>
</dbReference>
<dbReference type="InterPro" id="IPR001279">
    <property type="entry name" value="Metallo-B-lactamas"/>
</dbReference>
<protein>
    <submittedName>
        <fullName evidence="8">DNA internalization-related competence protein ComEC/Rec2</fullName>
    </submittedName>
</protein>
<dbReference type="SUPFAM" id="SSF56281">
    <property type="entry name" value="Metallo-hydrolase/oxidoreductase"/>
    <property type="match status" value="1"/>
</dbReference>
<evidence type="ECO:0000256" key="2">
    <source>
        <dbReference type="ARBA" id="ARBA00022475"/>
    </source>
</evidence>
<evidence type="ECO:0000256" key="4">
    <source>
        <dbReference type="ARBA" id="ARBA00022989"/>
    </source>
</evidence>
<dbReference type="GO" id="GO:0005886">
    <property type="term" value="C:plasma membrane"/>
    <property type="evidence" value="ECO:0007669"/>
    <property type="project" value="UniProtKB-SubCell"/>
</dbReference>
<feature type="transmembrane region" description="Helical" evidence="6">
    <location>
        <begin position="392"/>
        <end position="413"/>
    </location>
</feature>
<dbReference type="AlphaFoldDB" id="A0A1B6W0T8"/>
<dbReference type="EMBL" id="LXSQ01000007">
    <property type="protein sequence ID" value="OAM44243.1"/>
    <property type="molecule type" value="Genomic_DNA"/>
</dbReference>
<dbReference type="InterPro" id="IPR036866">
    <property type="entry name" value="RibonucZ/Hydroxyglut_hydro"/>
</dbReference>
<feature type="transmembrane region" description="Helical" evidence="6">
    <location>
        <begin position="275"/>
        <end position="297"/>
    </location>
</feature>
<proteinExistence type="predicted"/>
<feature type="transmembrane region" description="Helical" evidence="6">
    <location>
        <begin position="339"/>
        <end position="357"/>
    </location>
</feature>
<evidence type="ECO:0000256" key="5">
    <source>
        <dbReference type="ARBA" id="ARBA00023136"/>
    </source>
</evidence>
<gene>
    <name evidence="8" type="ORF">A7Q00_03220</name>
</gene>
<sequence>MRKNKHNEVAMRLGGLCCWVAGVLLAFLLPAAHFVAVASASALLLALIGCFRRARGAWWLLCGLLYGVWRVQLALSQQWPAEPEFQRVRLDFQVASVAEASAQSVRFEAWAQTEAGERVRLLVTDRYLREWRPGSRWRMTVRVRPTVGERNENGFDREAWALSQHIDGMTSAARERVELPPDTGWQSRWQNWRYERQQAWQQAAESYPNGAALMRALGGGGYGGLADEHWQAFRVLGINHLISVSGLHIGMVALAAAYLARLLLLRLPLAEPRRWYLAAGLAAALFYSALAGFGVPIQRSLLMLAVFAWQWYRRGSPAPWRAWWQALAAVLLFDPLSALGVGFWFSFGAVAALIWVAQGRLEVMPDDDAPEGGWLHATKHSGKWRTALRAQYAATLLGFWQAGQVFGTVPLAAPFANALLIPWFSWVLVPLALLAVLLPFEGYLKMAAAIGEYTMGAVVWAGSWVPTGALAHLPPLFWLAVLAALAVWLLPRGLGLRPWAALVLAASCLYRTPAPEHGTAAVRIVDVGQGLALQVRTQNHWLLFDTGTAGAAQTQLVPNLLAQGLPPPDVLVLSHHDADHDGGFPAFQVAFAPRKLYAGQPEAYAEAAQWCAGGTSWEWDGVYFEFLTPPRNPEADDNEQSCVLRVLAGGQAVLAGGDLGITGERWLVGTYGDSLHSQLLVLGHHGSRSSSDSAYLNAVAPEVAVAANGFANPYGHPAAIVRHRLSAHRIALYTTARQGQMDFLLGAGREMVPQLQPKQFWQRKPFGAGA</sequence>
<dbReference type="PANTHER" id="PTHR30619">
    <property type="entry name" value="DNA INTERNALIZATION/COMPETENCE PROTEIN COMEC/REC2"/>
    <property type="match status" value="1"/>
</dbReference>
<dbReference type="PANTHER" id="PTHR30619:SF1">
    <property type="entry name" value="RECOMBINATION PROTEIN 2"/>
    <property type="match status" value="1"/>
</dbReference>
<organism evidence="8 9">
    <name type="scientific">Eikenella halliae</name>
    <dbReference type="NCBI Taxonomy" id="1795832"/>
    <lineage>
        <taxon>Bacteria</taxon>
        <taxon>Pseudomonadati</taxon>
        <taxon>Pseudomonadota</taxon>
        <taxon>Betaproteobacteria</taxon>
        <taxon>Neisseriales</taxon>
        <taxon>Neisseriaceae</taxon>
        <taxon>Eikenella</taxon>
    </lineage>
</organism>
<evidence type="ECO:0000313" key="9">
    <source>
        <dbReference type="Proteomes" id="UP000077726"/>
    </source>
</evidence>
<dbReference type="Proteomes" id="UP000077726">
    <property type="component" value="Unassembled WGS sequence"/>
</dbReference>
<dbReference type="InterPro" id="IPR052159">
    <property type="entry name" value="Competence_DNA_uptake"/>
</dbReference>
<accession>A0A1B6W0T8</accession>
<evidence type="ECO:0000259" key="7">
    <source>
        <dbReference type="SMART" id="SM00849"/>
    </source>
</evidence>
<comment type="caution">
    <text evidence="8">The sequence shown here is derived from an EMBL/GenBank/DDBJ whole genome shotgun (WGS) entry which is preliminary data.</text>
</comment>
<dbReference type="Gene3D" id="3.60.15.10">
    <property type="entry name" value="Ribonuclease Z/Hydroxyacylglutathione hydrolase-like"/>
    <property type="match status" value="1"/>
</dbReference>
<reference evidence="9" key="1">
    <citation type="submission" date="2016-05" db="EMBL/GenBank/DDBJ databases">
        <title>Draft genome of Corynebacterium afermentans subsp. afermentans LCDC 88199T.</title>
        <authorList>
            <person name="Bernier A.-M."/>
            <person name="Bernard K."/>
        </authorList>
    </citation>
    <scope>NUCLEOTIDE SEQUENCE [LARGE SCALE GENOMIC DNA]</scope>
    <source>
        <strain evidence="9">NML130454</strain>
    </source>
</reference>
<keyword evidence="9" id="KW-1185">Reference proteome</keyword>
<dbReference type="Pfam" id="PF03772">
    <property type="entry name" value="Competence"/>
    <property type="match status" value="1"/>
</dbReference>
<keyword evidence="3 6" id="KW-0812">Transmembrane</keyword>
<feature type="domain" description="Metallo-beta-lactamase" evidence="7">
    <location>
        <begin position="529"/>
        <end position="710"/>
    </location>
</feature>
<evidence type="ECO:0000313" key="8">
    <source>
        <dbReference type="EMBL" id="OAM44243.1"/>
    </source>
</evidence>
<dbReference type="STRING" id="1795832.A7Q00_03220"/>
<dbReference type="InterPro" id="IPR004477">
    <property type="entry name" value="ComEC_N"/>
</dbReference>
<feature type="transmembrane region" description="Helical" evidence="6">
    <location>
        <begin position="419"/>
        <end position="440"/>
    </location>
</feature>
<feature type="transmembrane region" description="Helical" evidence="6">
    <location>
        <begin position="471"/>
        <end position="490"/>
    </location>
</feature>
<dbReference type="NCBIfam" id="TIGR00360">
    <property type="entry name" value="ComEC_N-term"/>
    <property type="match status" value="1"/>
</dbReference>
<evidence type="ECO:0000256" key="1">
    <source>
        <dbReference type="ARBA" id="ARBA00004651"/>
    </source>
</evidence>
<dbReference type="RefSeq" id="WP_064089197.1">
    <property type="nucleotide sequence ID" value="NZ_LXSQ01000007.1"/>
</dbReference>
<dbReference type="NCBIfam" id="TIGR00361">
    <property type="entry name" value="ComEC_Rec2"/>
    <property type="match status" value="1"/>
</dbReference>
<dbReference type="InterPro" id="IPR035681">
    <property type="entry name" value="ComA-like_MBL"/>
</dbReference>
<keyword evidence="2" id="KW-1003">Cell membrane</keyword>
<keyword evidence="5 6" id="KW-0472">Membrane</keyword>
<feature type="transmembrane region" description="Helical" evidence="6">
    <location>
        <begin position="241"/>
        <end position="263"/>
    </location>
</feature>